<organism evidence="2 3">
    <name type="scientific">Leishmania tarentolae</name>
    <name type="common">Sauroleishmania tarentolae</name>
    <dbReference type="NCBI Taxonomy" id="5689"/>
    <lineage>
        <taxon>Eukaryota</taxon>
        <taxon>Discoba</taxon>
        <taxon>Euglenozoa</taxon>
        <taxon>Kinetoplastea</taxon>
        <taxon>Metakinetoplastina</taxon>
        <taxon>Trypanosomatida</taxon>
        <taxon>Trypanosomatidae</taxon>
        <taxon>Leishmaniinae</taxon>
        <taxon>Leishmania</taxon>
        <taxon>lizard Leishmania</taxon>
    </lineage>
</organism>
<evidence type="ECO:0008006" key="4">
    <source>
        <dbReference type="Google" id="ProtNLM"/>
    </source>
</evidence>
<comment type="caution">
    <text evidence="2">The sequence shown here is derived from an EMBL/GenBank/DDBJ whole genome shotgun (WGS) entry which is preliminary data.</text>
</comment>
<keyword evidence="1" id="KW-0472">Membrane</keyword>
<dbReference type="OrthoDB" id="272501at2759"/>
<keyword evidence="1" id="KW-0812">Transmembrane</keyword>
<evidence type="ECO:0000256" key="1">
    <source>
        <dbReference type="SAM" id="Phobius"/>
    </source>
</evidence>
<accession>A0A640KCH6</accession>
<proteinExistence type="predicted"/>
<dbReference type="EMBL" id="BLBS01000020">
    <property type="protein sequence ID" value="GET87400.1"/>
    <property type="molecule type" value="Genomic_DNA"/>
</dbReference>
<name>A0A640KCH6_LEITA</name>
<protein>
    <recommendedName>
        <fullName evidence="4">Amastin-like surface protein-like protein</fullName>
    </recommendedName>
</protein>
<evidence type="ECO:0000313" key="3">
    <source>
        <dbReference type="Proteomes" id="UP000419144"/>
    </source>
</evidence>
<keyword evidence="1" id="KW-1133">Transmembrane helix</keyword>
<dbReference type="AlphaFoldDB" id="A0A640KCH6"/>
<dbReference type="VEuPathDB" id="TriTrypDB:LtaPh_1604500"/>
<dbReference type="PANTHER" id="PTHR40741">
    <property type="entry name" value="AMASTIN-RELATED"/>
    <property type="match status" value="1"/>
</dbReference>
<feature type="transmembrane region" description="Helical" evidence="1">
    <location>
        <begin position="113"/>
        <end position="137"/>
    </location>
</feature>
<gene>
    <name evidence="2" type="ORF">LtaPh_1604500</name>
</gene>
<feature type="transmembrane region" description="Helical" evidence="1">
    <location>
        <begin position="7"/>
        <end position="28"/>
    </location>
</feature>
<feature type="transmembrane region" description="Helical" evidence="1">
    <location>
        <begin position="77"/>
        <end position="101"/>
    </location>
</feature>
<dbReference type="PANTHER" id="PTHR40741:SF1">
    <property type="entry name" value="AMASTIN"/>
    <property type="match status" value="1"/>
</dbReference>
<keyword evidence="3" id="KW-1185">Reference proteome</keyword>
<reference evidence="2" key="1">
    <citation type="submission" date="2019-11" db="EMBL/GenBank/DDBJ databases">
        <title>Leishmania tarentolae CDS.</title>
        <authorList>
            <person name="Goto Y."/>
            <person name="Yamagishi J."/>
        </authorList>
    </citation>
    <scope>NUCLEOTIDE SEQUENCE [LARGE SCALE GENOMIC DNA]</scope>
    <source>
        <strain evidence="2">Parrot Tar II</strain>
    </source>
</reference>
<feature type="transmembrane region" description="Helical" evidence="1">
    <location>
        <begin position="157"/>
        <end position="180"/>
    </location>
</feature>
<dbReference type="Proteomes" id="UP000419144">
    <property type="component" value="Unassembled WGS sequence"/>
</dbReference>
<evidence type="ECO:0000313" key="2">
    <source>
        <dbReference type="EMBL" id="GET87400.1"/>
    </source>
</evidence>
<sequence length="184" mass="20004">MLLTRAVVLIVSIVLEACGVCAALLPLMRMNGLVIEGHASEKKVYLWYEETHYKEALADHYNRTYHRNNKCAEFKNVAVAGAAIHVVACALGGILCLLAAAHTFARKKFNICCSIMIFGFVAFACFAVSVATVVFVANADTCVNDNVTRVVAMHSQGYVFVEGFIFLCVATGGFFMAVFLEVCS</sequence>